<feature type="domain" description="CARDB" evidence="1">
    <location>
        <begin position="1497"/>
        <end position="1609"/>
    </location>
</feature>
<name>A0A4Z0Q936_9BACT</name>
<dbReference type="EMBL" id="SRMB01000003">
    <property type="protein sequence ID" value="TGE26225.1"/>
    <property type="molecule type" value="Genomic_DNA"/>
</dbReference>
<feature type="domain" description="CARDB" evidence="1">
    <location>
        <begin position="1107"/>
        <end position="1216"/>
    </location>
</feature>
<dbReference type="SUPFAM" id="SSF49265">
    <property type="entry name" value="Fibronectin type III"/>
    <property type="match status" value="1"/>
</dbReference>
<reference evidence="2 3" key="1">
    <citation type="submission" date="2019-04" db="EMBL/GenBank/DDBJ databases">
        <authorList>
            <person name="Feng G."/>
            <person name="Zhang J."/>
            <person name="Zhu H."/>
        </authorList>
    </citation>
    <scope>NUCLEOTIDE SEQUENCE [LARGE SCALE GENOMIC DNA]</scope>
    <source>
        <strain evidence="2 3">9PBR-1</strain>
    </source>
</reference>
<comment type="caution">
    <text evidence="2">The sequence shown here is derived from an EMBL/GenBank/DDBJ whole genome shotgun (WGS) entry which is preliminary data.</text>
</comment>
<accession>A0A4Z0Q936</accession>
<protein>
    <submittedName>
        <fullName evidence="2">T9SS type A sorting domain-containing protein</fullName>
    </submittedName>
</protein>
<dbReference type="InterPro" id="IPR013783">
    <property type="entry name" value="Ig-like_fold"/>
</dbReference>
<dbReference type="InterPro" id="IPR035986">
    <property type="entry name" value="PKD_dom_sf"/>
</dbReference>
<feature type="domain" description="CARDB" evidence="1">
    <location>
        <begin position="1752"/>
        <end position="1848"/>
    </location>
</feature>
<feature type="domain" description="CARDB" evidence="1">
    <location>
        <begin position="1230"/>
        <end position="1352"/>
    </location>
</feature>
<evidence type="ECO:0000259" key="1">
    <source>
        <dbReference type="Pfam" id="PF07705"/>
    </source>
</evidence>
<dbReference type="SUPFAM" id="SSF49299">
    <property type="entry name" value="PKD domain"/>
    <property type="match status" value="1"/>
</dbReference>
<dbReference type="Gene3D" id="2.60.40.10">
    <property type="entry name" value="Immunoglobulins"/>
    <property type="match status" value="7"/>
</dbReference>
<sequence>MIIRHLFAPGWLGRATLLWLLAWLGTAFTARAQQPLDYAEYYVDTDPGFGRGTRVSFPTAATTQDHTFTADFSAVAPGIHTLYARVHARGGRWSQTLVRSFLKSNTATSSGTAANITQAEYYLDADPGLGRATALPVTATRQLDQAYTLDLSGLAAGVHTINVRVRDANKHWSLTHSQSFLKMGSNSGSGGTAPNITRAEYYIDSNPGLGLGTALPVTPGTSLDQAYSLDLSALTQGIHTINVRVMDANKRWSLTHTQSFLKMAASSGSGNTAPNITRAEYYIDTDPGFGKASAIAVTPGKSIDQVQTLDLSAVTSGVHTINVRVKDASNRWSLTHSQTFLKVTSGGSASPAPLITKLHYQVMRGTTAVTSPETYVLPVATRANKVDVTFSPQLCLTEAGAYVLRVSAVDANGKPSLAYAHPFSITAPTKFQPNLPDTLQACSGQPVTLTAAAAGNGSTYRWNTGETTQSITVNAAGRYFVDVTSAGGCIGSDTTRVLFTPGPVVSLPDTTAATCGATSVTLDAGAGFGSYLWSTGATSRTITTSTPGAYSVTVTGANSSSNSCSATAGTYVVIPHADIAQSNQTVCAGTTVALSLTGPTNGSIRWSTGETTASISVAPTQTTTYTATVRAGSYTCSDQVTISIVPPLPLNLPDTTAVACGASSATLDAGAGATSYLWSTGSTARSISVTTPGWYKVTVMGACQQSDSTYVVLPNADIVQSNQTVCAGTSVNLTLRTPINGTILWSTGETTASISVTPTMTTTYTVTVKAGSKVCTDQVTITVTPAPTVTLQPFAAVCANPGSVLLTGGSPVGGSYSGPGVSGGYFTPTTAGVGTHTITYTYSQGGCSASTTQTLTVNPLPVVTFAAPAPVCRETAAFALTGGAPAGGVYSGPGVTSGQFNPAAAGAGLHMLTYTYTNASGCQNTATQTIEVLPRPVFAASDSVVCAGQSVTLRVTGAGAGATYAWSTGATTSTLTATPSATTTYSVTVTNGAGCSYTFSQKVRLNPYTATPGMVSQMQPVDNSNGLSLPIPFSWAPASGAASYDLYIWPASGGQPTQATVANLNTLAYTYHGNLPYGQQYKWRVVSVTPCGRTEGPVQTFRLRELPDIRVTNIVVPDTVYAGQTMELTWNVTNAGAGSTLAQQWSDRVYISQDSAFSSAATVVGARGNSTFLQPNGTYITTATFPVPYSQAGRYYVFVKADDYGQLPESNENNNRRRAADRVLVIVPETPDFAVENFVSPADNSVGNTMVQLRYRVYNRGSVASTVPRVDKYFISPDTIHNIAANTAELALGPNALLIGSQTVTDTLLPGGYYQRTVNLRIPHTEYGTRYFYVYTDANNAVFETASTNNANAPVAVNVILRPPADLAPFRLSAPTNTLAGTSMNVTWDVRNTGLNAPVETYWADKFWLSKDATFNPATATEVGTYNVFNGDTLAPNHHYRRTLALNIPNGLSGQYYVYGKADFVQNKEAGNVFEYTYEGNNLIRSASPVTIGLTYADLAPAAFTGPSTVDAYETFTVNYTVRNTSSAVGNATGTWNDVVYLHHRNGGNAYCTTLGTVAHTGPLAPGQTYTGSMTLTIPRWVDPGEYDLVFKTDANGSVYEFDFENNNEQRVAFTYRYSDDLRVTALTTTGAAYSGQTVQVNWTVDNQGAFRTLATGWYDQVFLSRDNVLDNSDLNLSTVQRNGDLAVGSSYAASATVRLPHGLQGSFYVIAKTGNRNYWSCGYTSSPVLVDSNPVNNVRTVALPITLTPPADLVVQSVTFPTDVVAGQQVQIPFTIKNQGIGATLEGNWNDGIYVNTAPTVNGATRIGNYNRVGTLAAGASYSTLLNVTIPAYLSGNYYIFLVADNSQSNGYSPSTLWGGAVQYGTVYEHEQELNNIEQGSLLIRVPQPADLVVTAVAVPGSKKLGETMTVHYSVKNQGANPAVGLLKDGLFLSQDLVVDGAVDKLFASSTRNLTIQPNQTITGVVKSHVQAIEPGTYNGLMATNLYDDIYEGAANTNNVLAAGNQLNIGVDELALRTNTSFKLDLDSLVYYKVTPGVDKDMLLKLTSNQQFGQNEVYVAHNRVPTPASYDFIYTDQVSPNQELLIPTTQAGPYYILVKTPYVYAGQQTATLYADTLGFQVRSITADRVGQGRVTTQVLGAGFRKGITRFYLTKGSNPAVVAEARVIKFRSSVELTLRWQLDSVAVGQYNVVAENGTKRVQLTNGLTVEPRRALSVDFATIIPKTIRAGSSGNWTYFLKNTSNVDVPYWEFQYNLPPGSNPVITHTPNVRKKSDFHAGAGSNTPNNRLEDGLTEVLPFVARDLVPDEVIQVNIRLTPQRVGQYPVVWNQAAMTEEWYSRQTLDHIGRYRQAVLAEPAKYPTGVVTLATNPTAWQDSLQSYYAKAGLLDLSWVGRNPRTGYTAQSAAVSIPGGICGDYGITECPRSFRPDPFSAIGYPSALIGCADSIVFTYKGRGLSCTEVVGSSDPNLIVGPDGLGKRKMVGVQQTLNYQVQFENDPLIATAPAQVVRVQVPLSSAYEPRSFRVGSFGWGKFSFDVPSNTSTYTRTLDLPDSLGYDVRVLGTIDVVNRRLLWQFETIDPATGLAPEDPNKGFLLINDSTGRGQGFVNYTISASTNAFTGDTLASQASIVFDVNGAIKTNRWWNILDGAAPSSHVNALAARQASTAVQLSWTGGDDPNGSGLRSYALYVARDQGAFEQVEASLSGNSYTFVGEPGVRYDFFTLATDSTDNREAMKLVGDTFTVIDDQLEVFDLVHNQCLTTDTIVSTGSGQWQRLYKNGKVVAAINDRGRALGKVAVQFSIQDGTAGARSINGLEVLDRNWHVVAQNTFVGGSVDVRFYGLKTEFDRFKEANDNDANDVQKLSDLRLTQYSGPNEDCVLSNNTFSGPTSEVRTLTPATTAADADNYFVTEVTVTDHFSEFYLNGPSAPLPVQLTKFTATLQGNAVAVRWHTAQERNSRYFAVEATNDPATGFREIGRVNGKGTTSTASSYEYLDTQLPAAGGLRYYRLRQVDQDGTVAYSPVATVTLAKAKLQVQAHPNPFRGSELQVTVVAPEAGVAELRLVDLAGRVVLTRTVKLTAGSTSVALPELAPLPTGMYLLTTKLGDTVQQQKLVKE</sequence>
<dbReference type="OrthoDB" id="610424at2"/>
<dbReference type="RefSeq" id="WP_135396125.1">
    <property type="nucleotide sequence ID" value="NZ_SRMB01000003.1"/>
</dbReference>
<keyword evidence="3" id="KW-1185">Reference proteome</keyword>
<dbReference type="InterPro" id="IPR011635">
    <property type="entry name" value="CARDB"/>
</dbReference>
<dbReference type="InterPro" id="IPR036116">
    <property type="entry name" value="FN3_sf"/>
</dbReference>
<dbReference type="Proteomes" id="UP000298471">
    <property type="component" value="Unassembled WGS sequence"/>
</dbReference>
<dbReference type="NCBIfam" id="TIGR04183">
    <property type="entry name" value="Por_Secre_tail"/>
    <property type="match status" value="1"/>
</dbReference>
<gene>
    <name evidence="2" type="ORF">E5K02_15560</name>
</gene>
<evidence type="ECO:0000313" key="2">
    <source>
        <dbReference type="EMBL" id="TGE26225.1"/>
    </source>
</evidence>
<proteinExistence type="predicted"/>
<dbReference type="InterPro" id="IPR026444">
    <property type="entry name" value="Secre_tail"/>
</dbReference>
<evidence type="ECO:0000313" key="3">
    <source>
        <dbReference type="Proteomes" id="UP000298471"/>
    </source>
</evidence>
<organism evidence="2 3">
    <name type="scientific">Hymenobacter metallicola</name>
    <dbReference type="NCBI Taxonomy" id="2563114"/>
    <lineage>
        <taxon>Bacteria</taxon>
        <taxon>Pseudomonadati</taxon>
        <taxon>Bacteroidota</taxon>
        <taxon>Cytophagia</taxon>
        <taxon>Cytophagales</taxon>
        <taxon>Hymenobacteraceae</taxon>
        <taxon>Hymenobacter</taxon>
    </lineage>
</organism>
<dbReference type="Pfam" id="PF07705">
    <property type="entry name" value="CARDB"/>
    <property type="match status" value="4"/>
</dbReference>